<feature type="domain" description="DUF5808" evidence="3">
    <location>
        <begin position="191"/>
        <end position="216"/>
    </location>
</feature>
<feature type="domain" description="DUF1648" evidence="2">
    <location>
        <begin position="22"/>
        <end position="69"/>
    </location>
</feature>
<dbReference type="EMBL" id="JAAAMV010000028">
    <property type="protein sequence ID" value="NBD27593.1"/>
    <property type="molecule type" value="Genomic_DNA"/>
</dbReference>
<dbReference type="Pfam" id="PF07853">
    <property type="entry name" value="DUF1648"/>
    <property type="match status" value="1"/>
</dbReference>
<evidence type="ECO:0000256" key="1">
    <source>
        <dbReference type="SAM" id="Phobius"/>
    </source>
</evidence>
<feature type="transmembrane region" description="Helical" evidence="1">
    <location>
        <begin position="216"/>
        <end position="236"/>
    </location>
</feature>
<dbReference type="PANTHER" id="PTHR37810">
    <property type="entry name" value="IMMUNITY PROTEIN SDPI"/>
    <property type="match status" value="1"/>
</dbReference>
<dbReference type="Pfam" id="PF19124">
    <property type="entry name" value="DUF5808"/>
    <property type="match status" value="1"/>
</dbReference>
<evidence type="ECO:0000313" key="4">
    <source>
        <dbReference type="EMBL" id="NBD27593.1"/>
    </source>
</evidence>
<gene>
    <name evidence="4" type="ORF">GT019_27280</name>
</gene>
<dbReference type="RefSeq" id="WP_161746607.1">
    <property type="nucleotide sequence ID" value="NZ_JAAAMV010000028.1"/>
</dbReference>
<name>A0ABW9XXZ2_9BACL</name>
<feature type="transmembrane region" description="Helical" evidence="1">
    <location>
        <begin position="64"/>
        <end position="85"/>
    </location>
</feature>
<proteinExistence type="predicted"/>
<keyword evidence="1" id="KW-0812">Transmembrane</keyword>
<dbReference type="InterPro" id="IPR043831">
    <property type="entry name" value="DUF5808"/>
</dbReference>
<feature type="transmembrane region" description="Helical" evidence="1">
    <location>
        <begin position="141"/>
        <end position="162"/>
    </location>
</feature>
<accession>A0ABW9XXZ2</accession>
<dbReference type="PANTHER" id="PTHR37810:SF9">
    <property type="entry name" value="MEMBRANE PROTEIN"/>
    <property type="match status" value="1"/>
</dbReference>
<evidence type="ECO:0000259" key="2">
    <source>
        <dbReference type="Pfam" id="PF07853"/>
    </source>
</evidence>
<organism evidence="4 5">
    <name type="scientific">Paenibacillus glycinis</name>
    <dbReference type="NCBI Taxonomy" id="2697035"/>
    <lineage>
        <taxon>Bacteria</taxon>
        <taxon>Bacillati</taxon>
        <taxon>Bacillota</taxon>
        <taxon>Bacilli</taxon>
        <taxon>Bacillales</taxon>
        <taxon>Paenibacillaceae</taxon>
        <taxon>Paenibacillus</taxon>
    </lineage>
</organism>
<comment type="caution">
    <text evidence="4">The sequence shown here is derived from an EMBL/GenBank/DDBJ whole genome shotgun (WGS) entry which is preliminary data.</text>
</comment>
<evidence type="ECO:0000313" key="5">
    <source>
        <dbReference type="Proteomes" id="UP000665561"/>
    </source>
</evidence>
<dbReference type="Proteomes" id="UP000665561">
    <property type="component" value="Unassembled WGS sequence"/>
</dbReference>
<keyword evidence="5" id="KW-1185">Reference proteome</keyword>
<evidence type="ECO:0000259" key="3">
    <source>
        <dbReference type="Pfam" id="PF19124"/>
    </source>
</evidence>
<reference evidence="4 5" key="1">
    <citation type="submission" date="2020-01" db="EMBL/GenBank/DDBJ databases">
        <title>Paenibacillus soybeanensis sp. nov. isolated from the nodules of soybean (Glycine max(L.) Merr).</title>
        <authorList>
            <person name="Wang H."/>
        </authorList>
    </citation>
    <scope>NUCLEOTIDE SEQUENCE [LARGE SCALE GENOMIC DNA]</scope>
    <source>
        <strain evidence="4 5">T1</strain>
    </source>
</reference>
<dbReference type="InterPro" id="IPR012867">
    <property type="entry name" value="DUF1648"/>
</dbReference>
<feature type="transmembrane region" description="Helical" evidence="1">
    <location>
        <begin position="106"/>
        <end position="129"/>
    </location>
</feature>
<sequence length="237" mass="25305">MNDNRDHLRGAMSLHWYWLQALIVAGSAAAAALLWADIPSMLTTHYNIRFEPDGFGAKSWSTVYLLNIVQACLLVTMLGTNAVIAQASANAASQADKGSGAAKQRAFRYVNSVFLYGLSLLLTLFFSYIQATMLYGWPAKALPAATIAVAALIVGGIVGLVVTVRRLGLQGQNAGADEEHWLAGGGVYYNPGDPAVFVPKKHGIGWTINFGRPTGWVVIATLILIPFAIVALVALMT</sequence>
<keyword evidence="1" id="KW-0472">Membrane</keyword>
<protein>
    <submittedName>
        <fullName evidence="4">DUF1648 domain-containing protein</fullName>
    </submittedName>
</protein>
<feature type="transmembrane region" description="Helical" evidence="1">
    <location>
        <begin position="16"/>
        <end position="36"/>
    </location>
</feature>
<keyword evidence="1" id="KW-1133">Transmembrane helix</keyword>